<keyword evidence="1" id="KW-0472">Membrane</keyword>
<dbReference type="WBParaSite" id="TMUE_0000001172.1">
    <property type="protein sequence ID" value="TMUE_0000001172.1"/>
    <property type="gene ID" value="WBGene00297082"/>
</dbReference>
<protein>
    <submittedName>
        <fullName evidence="3 4">G-protein coupled receptors family 1 profile domain-containing protein</fullName>
    </submittedName>
</protein>
<feature type="transmembrane region" description="Helical" evidence="1">
    <location>
        <begin position="58"/>
        <end position="75"/>
    </location>
</feature>
<accession>A0A5S6Q2J1</accession>
<feature type="transmembrane region" description="Helical" evidence="1">
    <location>
        <begin position="23"/>
        <end position="46"/>
    </location>
</feature>
<dbReference type="WBParaSite" id="TMUE_2000006694.1">
    <property type="protein sequence ID" value="TMUE_2000006694.1"/>
    <property type="gene ID" value="WBGene00299693"/>
</dbReference>
<proteinExistence type="predicted"/>
<reference evidence="2" key="2">
    <citation type="submission" date="2014-03" db="EMBL/GenBank/DDBJ databases">
        <title>The whipworm genome and dual-species transcriptomics of an intimate host-pathogen interaction.</title>
        <authorList>
            <person name="Foth B.J."/>
            <person name="Tsai I.J."/>
            <person name="Reid A.J."/>
            <person name="Bancroft A.J."/>
            <person name="Nichol S."/>
            <person name="Tracey A."/>
            <person name="Holroyd N."/>
            <person name="Cotton J.A."/>
            <person name="Stanley E.J."/>
            <person name="Zarowiecki M."/>
            <person name="Liu J.Z."/>
            <person name="Huckvale T."/>
            <person name="Cooper P.J."/>
            <person name="Grencis R.K."/>
            <person name="Berriman M."/>
        </authorList>
    </citation>
    <scope>NUCLEOTIDE SEQUENCE [LARGE SCALE GENOMIC DNA]</scope>
    <source>
        <strain evidence="2">Edinburgh</strain>
    </source>
</reference>
<dbReference type="Proteomes" id="UP000046395">
    <property type="component" value="Unassembled WGS sequence"/>
</dbReference>
<reference evidence="2" key="1">
    <citation type="submission" date="2013-11" db="EMBL/GenBank/DDBJ databases">
        <authorList>
            <person name="Aslett M."/>
        </authorList>
    </citation>
    <scope>NUCLEOTIDE SEQUENCE [LARGE SCALE GENOMIC DNA]</scope>
    <source>
        <strain evidence="2">Edinburgh</strain>
    </source>
</reference>
<feature type="transmembrane region" description="Helical" evidence="1">
    <location>
        <begin position="273"/>
        <end position="292"/>
    </location>
</feature>
<evidence type="ECO:0000313" key="4">
    <source>
        <dbReference type="WBParaSite" id="TMUE_2000006694.1"/>
    </source>
</evidence>
<name>A0A5S6Q2J1_TRIMR</name>
<keyword evidence="1" id="KW-1133">Transmembrane helix</keyword>
<evidence type="ECO:0000313" key="2">
    <source>
        <dbReference type="Proteomes" id="UP000046395"/>
    </source>
</evidence>
<keyword evidence="1" id="KW-0812">Transmembrane</keyword>
<dbReference type="AlphaFoldDB" id="A0A5S6Q2J1"/>
<feature type="transmembrane region" description="Helical" evidence="1">
    <location>
        <begin position="144"/>
        <end position="165"/>
    </location>
</feature>
<evidence type="ECO:0000256" key="1">
    <source>
        <dbReference type="SAM" id="Phobius"/>
    </source>
</evidence>
<sequence length="313" mass="35269">MQAQQNEENYFVELANDASNSTLVQLLILIFSTIAFFVNCLFLLAIDHEHAPRRMKNIIASYVLASILKAATAASDSGRNVVIGATTGTTSPTKCLFQSPDLIMLVFTSTYAVFAQLIVSLYALVASVWIYTPYSTREKISDNLFIASVFVGILNVIVLVLVTIFKNQHEISSRCFFDAVVPREYAVAHWFMVALVCYSSVLIYFSAFFIMRVNWSSRKRIKNHAVLVALKREVESVQILMPIFLHASVNDVIPISCRILIAVGVWTPVLIEYWWLATCIELCLFPVVYLYISHGGSWILDAIKNFCLKLIKK</sequence>
<feature type="transmembrane region" description="Helical" evidence="1">
    <location>
        <begin position="185"/>
        <end position="210"/>
    </location>
</feature>
<feature type="transmembrane region" description="Helical" evidence="1">
    <location>
        <begin position="111"/>
        <end position="132"/>
    </location>
</feature>
<reference evidence="3 4" key="3">
    <citation type="submission" date="2019-12" db="UniProtKB">
        <authorList>
            <consortium name="WormBaseParasite"/>
        </authorList>
    </citation>
    <scope>IDENTIFICATION</scope>
</reference>
<organism evidence="2 3">
    <name type="scientific">Trichuris muris</name>
    <name type="common">Mouse whipworm</name>
    <dbReference type="NCBI Taxonomy" id="70415"/>
    <lineage>
        <taxon>Eukaryota</taxon>
        <taxon>Metazoa</taxon>
        <taxon>Ecdysozoa</taxon>
        <taxon>Nematoda</taxon>
        <taxon>Enoplea</taxon>
        <taxon>Dorylaimia</taxon>
        <taxon>Trichinellida</taxon>
        <taxon>Trichuridae</taxon>
        <taxon>Trichuris</taxon>
    </lineage>
</organism>
<evidence type="ECO:0000313" key="3">
    <source>
        <dbReference type="WBParaSite" id="TMUE_0000001172.1"/>
    </source>
</evidence>
<keyword evidence="2" id="KW-1185">Reference proteome</keyword>